<comment type="caution">
    <text evidence="1">The sequence shown here is derived from an EMBL/GenBank/DDBJ whole genome shotgun (WGS) entry which is preliminary data.</text>
</comment>
<gene>
    <name evidence="1" type="ORF">A2196_00420</name>
</gene>
<evidence type="ECO:0000313" key="2">
    <source>
        <dbReference type="Proteomes" id="UP000176751"/>
    </source>
</evidence>
<proteinExistence type="predicted"/>
<dbReference type="AlphaFoldDB" id="A0A1F5HAM2"/>
<evidence type="ECO:0000313" key="1">
    <source>
        <dbReference type="EMBL" id="OGE01161.1"/>
    </source>
</evidence>
<organism evidence="1 2">
    <name type="scientific">Candidatus Curtissbacteria bacterium RIFOXYA1_FULL_41_14</name>
    <dbReference type="NCBI Taxonomy" id="1797737"/>
    <lineage>
        <taxon>Bacteria</taxon>
        <taxon>Candidatus Curtissiibacteriota</taxon>
    </lineage>
</organism>
<protein>
    <submittedName>
        <fullName evidence="1">Uncharacterized protein</fullName>
    </submittedName>
</protein>
<accession>A0A1F5HAM2</accession>
<reference evidence="1 2" key="1">
    <citation type="journal article" date="2016" name="Nat. Commun.">
        <title>Thousands of microbial genomes shed light on interconnected biogeochemical processes in an aquifer system.</title>
        <authorList>
            <person name="Anantharaman K."/>
            <person name="Brown C.T."/>
            <person name="Hug L.A."/>
            <person name="Sharon I."/>
            <person name="Castelle C.J."/>
            <person name="Probst A.J."/>
            <person name="Thomas B.C."/>
            <person name="Singh A."/>
            <person name="Wilkins M.J."/>
            <person name="Karaoz U."/>
            <person name="Brodie E.L."/>
            <person name="Williams K.H."/>
            <person name="Hubbard S.S."/>
            <person name="Banfield J.F."/>
        </authorList>
    </citation>
    <scope>NUCLEOTIDE SEQUENCE [LARGE SCALE GENOMIC DNA]</scope>
</reference>
<sequence length="184" mass="21705">MNLTERWDPSRNIPQNDVDRLVLRIFEGKPVARLELLPSLNPAINNPWQSVEDWAAKVQEFLGVSKEKIQAVRRVETERRYCVMTHYPKYYMILMLGDERFLNWIWLAHWDDGQTTISFDGLIAEREKPKGSEEEERAKTELFKEGLEKLSGQYSDFDCRARLNAAVESDRQRQRLFLEGKLED</sequence>
<dbReference type="Proteomes" id="UP000176751">
    <property type="component" value="Unassembled WGS sequence"/>
</dbReference>
<name>A0A1F5HAM2_9BACT</name>
<dbReference type="EMBL" id="MFCA01000029">
    <property type="protein sequence ID" value="OGE01161.1"/>
    <property type="molecule type" value="Genomic_DNA"/>
</dbReference>
<dbReference type="STRING" id="1797737.A2196_00420"/>